<reference evidence="1 2" key="1">
    <citation type="submission" date="2017-08" db="EMBL/GenBank/DDBJ databases">
        <title>The complete genome sequence of Maribacter sp. B1, isolated from deep-sea sediment.</title>
        <authorList>
            <person name="Wu Y.-H."/>
            <person name="Cheng H."/>
            <person name="Xu X.-W."/>
        </authorList>
    </citation>
    <scope>NUCLEOTIDE SEQUENCE [LARGE SCALE GENOMIC DNA]</scope>
    <source>
        <strain evidence="1 2">B1</strain>
    </source>
</reference>
<sequence length="73" mass="8756">MGNLWYLVGYDYRPIYYILFRDLYFGSGAVGRITKLVLLEIFTIQVKNSKTHLSIYFFYLLPLKPTHYDSVYF</sequence>
<protein>
    <submittedName>
        <fullName evidence="1">Uncharacterized protein</fullName>
    </submittedName>
</protein>
<name>A0A223V176_9FLAO</name>
<evidence type="ECO:0000313" key="2">
    <source>
        <dbReference type="Proteomes" id="UP000215244"/>
    </source>
</evidence>
<accession>A0A223V176</accession>
<dbReference type="EMBL" id="CP022957">
    <property type="protein sequence ID" value="ASV29072.1"/>
    <property type="molecule type" value="Genomic_DNA"/>
</dbReference>
<keyword evidence="2" id="KW-1185">Reference proteome</keyword>
<dbReference type="Proteomes" id="UP000215244">
    <property type="component" value="Chromosome"/>
</dbReference>
<organism evidence="1 2">
    <name type="scientific">Maribacter cobaltidurans</name>
    <dbReference type="NCBI Taxonomy" id="1178778"/>
    <lineage>
        <taxon>Bacteria</taxon>
        <taxon>Pseudomonadati</taxon>
        <taxon>Bacteroidota</taxon>
        <taxon>Flavobacteriia</taxon>
        <taxon>Flavobacteriales</taxon>
        <taxon>Flavobacteriaceae</taxon>
        <taxon>Maribacter</taxon>
    </lineage>
</organism>
<proteinExistence type="predicted"/>
<dbReference type="KEGG" id="marb:CJ263_01875"/>
<gene>
    <name evidence="1" type="ORF">CJ263_01875</name>
</gene>
<dbReference type="AlphaFoldDB" id="A0A223V176"/>
<evidence type="ECO:0000313" key="1">
    <source>
        <dbReference type="EMBL" id="ASV29072.1"/>
    </source>
</evidence>